<name>F8FPH1_PAEMK</name>
<dbReference type="AlphaFoldDB" id="F8FPH1"/>
<gene>
    <name evidence="1" type="ordered locus">KNP414_01632</name>
</gene>
<dbReference type="PATRIC" id="fig|1036673.3.peg.1444"/>
<sequence>MSFHSTPPDESSVSLPVSFGVIYLNISTRPGSEKKACPLQREQAYL</sequence>
<reference evidence="2" key="1">
    <citation type="submission" date="2011-06" db="EMBL/GenBank/DDBJ databases">
        <title>Complete genome sequence of Paenibacillus mucilaginosus KNP414.</title>
        <authorList>
            <person name="Wang J."/>
            <person name="Hu S."/>
            <person name="Hu X."/>
            <person name="Zhang B."/>
            <person name="Dong D."/>
            <person name="Zhang S."/>
            <person name="Zhao K."/>
            <person name="Wu D."/>
        </authorList>
    </citation>
    <scope>NUCLEOTIDE SEQUENCE [LARGE SCALE GENOMIC DNA]</scope>
    <source>
        <strain evidence="2">KNP414</strain>
    </source>
</reference>
<accession>F8FPH1</accession>
<reference evidence="1 2" key="2">
    <citation type="journal article" date="2013" name="Genome Announc.">
        <title>Genome Sequence of Growth-Improving Paenibacillus mucilaginosus Strain KNP414.</title>
        <authorList>
            <person name="Lu J.J."/>
            <person name="Wang J.F."/>
            <person name="Hu X.F."/>
        </authorList>
    </citation>
    <scope>NUCLEOTIDE SEQUENCE [LARGE SCALE GENOMIC DNA]</scope>
    <source>
        <strain evidence="1 2">KNP414</strain>
    </source>
</reference>
<dbReference type="KEGG" id="pms:KNP414_01632"/>
<evidence type="ECO:0000313" key="1">
    <source>
        <dbReference type="EMBL" id="AEI40195.1"/>
    </source>
</evidence>
<evidence type="ECO:0000313" key="2">
    <source>
        <dbReference type="Proteomes" id="UP000006620"/>
    </source>
</evidence>
<dbReference type="Proteomes" id="UP000006620">
    <property type="component" value="Chromosome"/>
</dbReference>
<dbReference type="EMBL" id="CP002869">
    <property type="protein sequence ID" value="AEI40195.1"/>
    <property type="molecule type" value="Genomic_DNA"/>
</dbReference>
<organism evidence="1 2">
    <name type="scientific">Paenibacillus mucilaginosus (strain KNP414)</name>
    <dbReference type="NCBI Taxonomy" id="1036673"/>
    <lineage>
        <taxon>Bacteria</taxon>
        <taxon>Bacillati</taxon>
        <taxon>Bacillota</taxon>
        <taxon>Bacilli</taxon>
        <taxon>Bacillales</taxon>
        <taxon>Paenibacillaceae</taxon>
        <taxon>Paenibacillus</taxon>
    </lineage>
</organism>
<protein>
    <submittedName>
        <fullName evidence="1">Uncharacterized protein</fullName>
    </submittedName>
</protein>
<proteinExistence type="predicted"/>
<dbReference type="HOGENOM" id="CLU_3186663_0_0_9"/>